<dbReference type="EMBL" id="CP007490">
    <property type="protein sequence ID" value="AIC46867.1"/>
    <property type="molecule type" value="Genomic_DNA"/>
</dbReference>
<evidence type="ECO:0008006" key="3">
    <source>
        <dbReference type="Google" id="ProtNLM"/>
    </source>
</evidence>
<organism evidence="1 2">
    <name type="scientific">Rhodoluna lacicola</name>
    <dbReference type="NCBI Taxonomy" id="529884"/>
    <lineage>
        <taxon>Bacteria</taxon>
        <taxon>Bacillati</taxon>
        <taxon>Actinomycetota</taxon>
        <taxon>Actinomycetes</taxon>
        <taxon>Micrococcales</taxon>
        <taxon>Microbacteriaceae</taxon>
        <taxon>Luna cluster</taxon>
        <taxon>Luna-1 subcluster</taxon>
        <taxon>Rhodoluna</taxon>
    </lineage>
</organism>
<dbReference type="Proteomes" id="UP000067708">
    <property type="component" value="Chromosome"/>
</dbReference>
<proteinExistence type="predicted"/>
<evidence type="ECO:0000313" key="1">
    <source>
        <dbReference type="EMBL" id="AIC46867.1"/>
    </source>
</evidence>
<dbReference type="STRING" id="529884.Rhola_00000360"/>
<sequence>MHILFVDESGTAPEPAHAEKSPKFVLGGIVISEKTWPKLRDELEIVKRKYSVDGEIKWRYFHRSQTLHHETLEHLSARNRDRLRVDLFSILKRYPSAKVIACVVDPVHAYKQNLFQTADDLYHHAFGLITKQFVSYLTELSDRHGLNARGLVVADSRSTRQDSRLRTFHHLEMTEGKAKDFEMLVEGLFLVPSDLSVGIQFADLVAGAIFRKHVRHDSEFWDALASSAIKGIDTSLCA</sequence>
<dbReference type="AlphaFoldDB" id="A0A060JE67"/>
<reference evidence="1 2" key="1">
    <citation type="journal article" date="2014" name="Int. J. Syst. Evol. Microbiol.">
        <title>Rhodoluna lacicola gen. nov., sp. nov., a planktonic freshwater bacterium with stream-lined genome.</title>
        <authorList>
            <person name="Hahn M."/>
            <person name="Schmidt J."/>
            <person name="Taipale S.J."/>
            <person name="Doolittle W.F."/>
            <person name="Koll U."/>
        </authorList>
    </citation>
    <scope>NUCLEOTIDE SEQUENCE [LARGE SCALE GENOMIC DNA]</scope>
    <source>
        <strain evidence="1 2">MWH-Ta8</strain>
    </source>
</reference>
<dbReference type="eggNOG" id="ENOG5032QTU">
    <property type="taxonomic scope" value="Bacteria"/>
</dbReference>
<dbReference type="Pfam" id="PF12686">
    <property type="entry name" value="DUF3800"/>
    <property type="match status" value="1"/>
</dbReference>
<evidence type="ECO:0000313" key="2">
    <source>
        <dbReference type="Proteomes" id="UP000067708"/>
    </source>
</evidence>
<dbReference type="InterPro" id="IPR024524">
    <property type="entry name" value="DUF3800"/>
</dbReference>
<protein>
    <recommendedName>
        <fullName evidence="3">DUF3800 domain-containing protein</fullName>
    </recommendedName>
</protein>
<dbReference type="KEGG" id="rla:Rhola_00000360"/>
<keyword evidence="2" id="KW-1185">Reference proteome</keyword>
<accession>A0A060JE67</accession>
<name>A0A060JE67_9MICO</name>
<dbReference type="HOGENOM" id="CLU_1137501_0_0_11"/>
<dbReference type="RefSeq" id="WP_051636118.1">
    <property type="nucleotide sequence ID" value="NZ_CP007490.1"/>
</dbReference>
<gene>
    <name evidence="1" type="ORF">Rhola_00000360</name>
</gene>
<dbReference type="OrthoDB" id="9800818at2"/>